<dbReference type="PROSITE" id="PS01187">
    <property type="entry name" value="EGF_CA"/>
    <property type="match status" value="2"/>
</dbReference>
<dbReference type="GO" id="GO:0030855">
    <property type="term" value="P:epithelial cell differentiation"/>
    <property type="evidence" value="ECO:0007669"/>
    <property type="project" value="UniProtKB-ARBA"/>
</dbReference>
<dbReference type="PROSITE" id="PS00010">
    <property type="entry name" value="ASX_HYDROXYL"/>
    <property type="match status" value="2"/>
</dbReference>
<dbReference type="SUPFAM" id="SSF82671">
    <property type="entry name" value="SEA domain"/>
    <property type="match status" value="1"/>
</dbReference>
<evidence type="ECO:0000259" key="7">
    <source>
        <dbReference type="PROSITE" id="PS50024"/>
    </source>
</evidence>
<dbReference type="PROSITE" id="PS51034">
    <property type="entry name" value="ZP_2"/>
    <property type="match status" value="1"/>
</dbReference>
<keyword evidence="3" id="KW-0677">Repeat</keyword>
<dbReference type="InterPro" id="IPR003961">
    <property type="entry name" value="FN3_dom"/>
</dbReference>
<dbReference type="PROSITE" id="PS51041">
    <property type="entry name" value="EMI"/>
    <property type="match status" value="1"/>
</dbReference>
<feature type="domain" description="SEA" evidence="7">
    <location>
        <begin position="488"/>
        <end position="602"/>
    </location>
</feature>
<evidence type="ECO:0000256" key="3">
    <source>
        <dbReference type="ARBA" id="ARBA00022737"/>
    </source>
</evidence>
<reference evidence="14" key="1">
    <citation type="submission" date="2012-01" db="EMBL/GenBank/DDBJ databases">
        <title>The Genome Sequence of Oreochromis niloticus (Nile Tilapia).</title>
        <authorList>
            <consortium name="Broad Institute Genome Assembly Team"/>
            <consortium name="Broad Institute Sequencing Platform"/>
            <person name="Di Palma F."/>
            <person name="Johnson J."/>
            <person name="Lander E.S."/>
            <person name="Lindblad-Toh K."/>
        </authorList>
    </citation>
    <scope>NUCLEOTIDE SEQUENCE [LARGE SCALE GENOMIC DNA]</scope>
</reference>
<dbReference type="InterPro" id="IPR000082">
    <property type="entry name" value="SEA_dom"/>
</dbReference>
<evidence type="ECO:0000256" key="5">
    <source>
        <dbReference type="PROSITE-ProRule" id="PRU00076"/>
    </source>
</evidence>
<evidence type="ECO:0000256" key="2">
    <source>
        <dbReference type="ARBA" id="ARBA00022729"/>
    </source>
</evidence>
<dbReference type="Ensembl" id="ENSONIT00000014286.2">
    <property type="protein sequence ID" value="ENSONIP00000014275.2"/>
    <property type="gene ID" value="ENSONIG00000011342.2"/>
</dbReference>
<dbReference type="PROSITE" id="PS50026">
    <property type="entry name" value="EGF_3"/>
    <property type="match status" value="2"/>
</dbReference>
<evidence type="ECO:0000259" key="11">
    <source>
        <dbReference type="PROSITE" id="PS51041"/>
    </source>
</evidence>
<reference evidence="13" key="3">
    <citation type="submission" date="2025-09" db="UniProtKB">
        <authorList>
            <consortium name="Ensembl"/>
        </authorList>
    </citation>
    <scope>IDENTIFICATION</scope>
</reference>
<dbReference type="AlphaFoldDB" id="I3JZI0"/>
<feature type="domain" description="EMI" evidence="11">
    <location>
        <begin position="33"/>
        <end position="106"/>
    </location>
</feature>
<dbReference type="CDD" id="cd00063">
    <property type="entry name" value="FN3"/>
    <property type="match status" value="1"/>
</dbReference>
<reference evidence="13" key="2">
    <citation type="submission" date="2025-08" db="UniProtKB">
        <authorList>
            <consortium name="Ensembl"/>
        </authorList>
    </citation>
    <scope>IDENTIFICATION</scope>
</reference>
<evidence type="ECO:0000313" key="14">
    <source>
        <dbReference type="Proteomes" id="UP000005207"/>
    </source>
</evidence>
<feature type="domain" description="Fibronectin type-III" evidence="9">
    <location>
        <begin position="403"/>
        <end position="494"/>
    </location>
</feature>
<dbReference type="InterPro" id="IPR013783">
    <property type="entry name" value="Ig-like_fold"/>
</dbReference>
<evidence type="ECO:0000259" key="9">
    <source>
        <dbReference type="PROSITE" id="PS50853"/>
    </source>
</evidence>
<keyword evidence="14" id="KW-1185">Reference proteome</keyword>
<dbReference type="OMA" id="MIHQTEY"/>
<organism evidence="13 14">
    <name type="scientific">Oreochromis niloticus</name>
    <name type="common">Nile tilapia</name>
    <name type="synonym">Tilapia nilotica</name>
    <dbReference type="NCBI Taxonomy" id="8128"/>
    <lineage>
        <taxon>Eukaryota</taxon>
        <taxon>Metazoa</taxon>
        <taxon>Chordata</taxon>
        <taxon>Craniata</taxon>
        <taxon>Vertebrata</taxon>
        <taxon>Euteleostomi</taxon>
        <taxon>Actinopterygii</taxon>
        <taxon>Neopterygii</taxon>
        <taxon>Teleostei</taxon>
        <taxon>Neoteleostei</taxon>
        <taxon>Acanthomorphata</taxon>
        <taxon>Ovalentaria</taxon>
        <taxon>Cichlomorphae</taxon>
        <taxon>Cichliformes</taxon>
        <taxon>Cichlidae</taxon>
        <taxon>African cichlids</taxon>
        <taxon>Pseudocrenilabrinae</taxon>
        <taxon>Oreochromini</taxon>
        <taxon>Oreochromis</taxon>
    </lineage>
</organism>
<dbReference type="InParanoid" id="I3JZI0"/>
<evidence type="ECO:0000259" key="12">
    <source>
        <dbReference type="PROSITE" id="PS51390"/>
    </source>
</evidence>
<dbReference type="Pfam" id="PF00100">
    <property type="entry name" value="Zona_pellucida"/>
    <property type="match status" value="1"/>
</dbReference>
<keyword evidence="2 6" id="KW-0732">Signal</keyword>
<feature type="domain" description="WAP" evidence="12">
    <location>
        <begin position="114"/>
        <end position="159"/>
    </location>
</feature>
<accession>I3JZI0</accession>
<sequence length="1047" mass="113074">MSWMLSFGVAVALLALFRGQDTVNEGNNLSLSGYHLCTHNETKTVSFLVVHKVPYSVSKPCGGWLLWKTCNVTIYRMIHQTEYKLVTEQVMGCCSGYVQVGHYCALSVNRSGEFSSKPGSCPTADGLHPSSEECDLDIDCPGWQKCCQRSHHSFCSDPATNYSENGGNRLNATVTVKTDYQQLMSKDEGLLNHTRLLQAMVTGALQSDVSVYYLSTWPVHPYRTATSLLIECNFTLSLYNVTSKLHRLLEHIEEVSSITVQDVDECAHSALRQCSLWADCNNTVGSYECVCRQGYIDVDPSNPGAHCSADTGVWTTAEPTLTSPALMNTTYPPASNRTQGPPGNNTTDFFTSTEISMTAAPSNTTSVSSNSSQASLWTSSASYSQMNTTVASALPATTCSSAPPSISSLWSTNVTGTSFSVCWSNHAKTKQTYLVVLRKGSEVIQTQKISDTTIEVSRLKPGLLYNVTVTPCACGNQGAPLHISVKTYAQTLDATTRLTNIKFTADLQNTSSQAYINLSESIIEEIYQSLSPEVKARVDSGQVRIEIRNFSPGSVMVNFTIVFIPSQSLDISNVSTAVLQSLKNSSTYTVDQNSTSLNDFNECASGENDCSQSATCNNTWGSYTCVCLFGFTDNDPERPGRVCQAPTTLETAAPPLTTGITPSATEPAVTTLTTAPEITTDNISTSHMVFTKISTVGQASTITTSTTNTSPTAIPAAISTIAPTTATNSTKSTTALGSATDDSIQEALSVHCRLAAITVTVTKSFLLSSMIQESALYLGTVGCGINGGNDTHVELTVAWNECDTKLVHNETHYITSVNLFNTMDPYTSPTGATEVPRKQLEVPVMCTYMKSMLISADLSSMGYDIIKDLIVTGSGSFQVSVHLLDGAVPLPYNYSLSREQPVVVEVRLNTSSDQIKVVINTCWSTPTPNPVDAYSHVFLENSCSLNTFTKVMMNGNSSTSRLSVQIFSFVNLKVIYVHCKVQICLQTESNSCVPDCHQRTARSVNALGTRFGSAGPLINSDEGVYFYTVSALKTLSSRVLRAVLEHG</sequence>
<keyword evidence="1 5" id="KW-0245">EGF-like domain</keyword>
<dbReference type="InterPro" id="IPR001507">
    <property type="entry name" value="ZP_dom"/>
</dbReference>
<dbReference type="FunFam" id="2.10.25.10:FF:000038">
    <property type="entry name" value="Fibrillin 2"/>
    <property type="match status" value="2"/>
</dbReference>
<dbReference type="Pfam" id="PF07645">
    <property type="entry name" value="EGF_CA"/>
    <property type="match status" value="2"/>
</dbReference>
<gene>
    <name evidence="13" type="primary">umodl1</name>
</gene>
<dbReference type="SUPFAM" id="SSF49265">
    <property type="entry name" value="Fibronectin type III"/>
    <property type="match status" value="1"/>
</dbReference>
<dbReference type="GeneTree" id="ENSGT00940000159975"/>
<dbReference type="Pfam" id="PF23344">
    <property type="entry name" value="ZP-N"/>
    <property type="match status" value="1"/>
</dbReference>
<dbReference type="InterPro" id="IPR001881">
    <property type="entry name" value="EGF-like_Ca-bd_dom"/>
</dbReference>
<dbReference type="GO" id="GO:0005576">
    <property type="term" value="C:extracellular region"/>
    <property type="evidence" value="ECO:0007669"/>
    <property type="project" value="InterPro"/>
</dbReference>
<dbReference type="InterPro" id="IPR036116">
    <property type="entry name" value="FN3_sf"/>
</dbReference>
<dbReference type="GO" id="GO:0071944">
    <property type="term" value="C:cell periphery"/>
    <property type="evidence" value="ECO:0007669"/>
    <property type="project" value="UniProtKB-ARBA"/>
</dbReference>
<dbReference type="GO" id="GO:0005509">
    <property type="term" value="F:calcium ion binding"/>
    <property type="evidence" value="ECO:0007669"/>
    <property type="project" value="InterPro"/>
</dbReference>
<name>I3JZI0_ORENI</name>
<dbReference type="SMART" id="SM00200">
    <property type="entry name" value="SEA"/>
    <property type="match status" value="1"/>
</dbReference>
<dbReference type="PROSITE" id="PS50024">
    <property type="entry name" value="SEA"/>
    <property type="match status" value="1"/>
</dbReference>
<dbReference type="Gene3D" id="2.60.40.3210">
    <property type="entry name" value="Zona pellucida, ZP-N domain"/>
    <property type="match status" value="1"/>
</dbReference>
<dbReference type="CDD" id="cd00054">
    <property type="entry name" value="EGF_CA"/>
    <property type="match status" value="2"/>
</dbReference>
<dbReference type="Gene3D" id="2.60.40.10">
    <property type="entry name" value="Immunoglobulins"/>
    <property type="match status" value="1"/>
</dbReference>
<evidence type="ECO:0000256" key="6">
    <source>
        <dbReference type="SAM" id="SignalP"/>
    </source>
</evidence>
<dbReference type="PANTHER" id="PTHR14002:SF22">
    <property type="entry name" value="UROMODULIN-LIKE 1"/>
    <property type="match status" value="1"/>
</dbReference>
<feature type="domain" description="EGF-like" evidence="8">
    <location>
        <begin position="599"/>
        <end position="637"/>
    </location>
</feature>
<keyword evidence="4" id="KW-1015">Disulfide bond</keyword>
<proteinExistence type="predicted"/>
<dbReference type="InterPro" id="IPR011489">
    <property type="entry name" value="EMI_domain"/>
</dbReference>
<dbReference type="Gene3D" id="4.10.75.10">
    <property type="entry name" value="Elafin-like"/>
    <property type="match status" value="1"/>
</dbReference>
<dbReference type="SUPFAM" id="SSF57256">
    <property type="entry name" value="Elafin-like"/>
    <property type="match status" value="1"/>
</dbReference>
<feature type="chain" id="PRO_5025576926" evidence="6">
    <location>
        <begin position="20"/>
        <end position="1047"/>
    </location>
</feature>
<comment type="caution">
    <text evidence="5">Lacks conserved residue(s) required for the propagation of feature annotation.</text>
</comment>
<evidence type="ECO:0000256" key="4">
    <source>
        <dbReference type="ARBA" id="ARBA00023157"/>
    </source>
</evidence>
<dbReference type="SMART" id="SM00217">
    <property type="entry name" value="WAP"/>
    <property type="match status" value="1"/>
</dbReference>
<dbReference type="InterPro" id="IPR000742">
    <property type="entry name" value="EGF"/>
</dbReference>
<dbReference type="Pfam" id="PF01390">
    <property type="entry name" value="SEA"/>
    <property type="match status" value="1"/>
</dbReference>
<protein>
    <submittedName>
        <fullName evidence="13">Uromodulin-like 1</fullName>
    </submittedName>
</protein>
<evidence type="ECO:0000256" key="1">
    <source>
        <dbReference type="ARBA" id="ARBA00022536"/>
    </source>
</evidence>
<dbReference type="SUPFAM" id="SSF57196">
    <property type="entry name" value="EGF/Laminin"/>
    <property type="match status" value="2"/>
</dbReference>
<dbReference type="InterPro" id="IPR042235">
    <property type="entry name" value="ZP-C_dom"/>
</dbReference>
<dbReference type="InterPro" id="IPR018097">
    <property type="entry name" value="EGF_Ca-bd_CS"/>
</dbReference>
<dbReference type="Proteomes" id="UP000005207">
    <property type="component" value="Linkage group LG10"/>
</dbReference>
<feature type="signal peptide" evidence="6">
    <location>
        <begin position="1"/>
        <end position="19"/>
    </location>
</feature>
<dbReference type="Gene3D" id="2.10.25.10">
    <property type="entry name" value="Laminin"/>
    <property type="match status" value="2"/>
</dbReference>
<dbReference type="PROSITE" id="PS51390">
    <property type="entry name" value="WAP"/>
    <property type="match status" value="1"/>
</dbReference>
<evidence type="ECO:0000259" key="8">
    <source>
        <dbReference type="PROSITE" id="PS50026"/>
    </source>
</evidence>
<feature type="domain" description="EGF-like" evidence="8">
    <location>
        <begin position="262"/>
        <end position="301"/>
    </location>
</feature>
<dbReference type="InterPro" id="IPR049883">
    <property type="entry name" value="NOTCH1_EGF-like"/>
</dbReference>
<dbReference type="InterPro" id="IPR008197">
    <property type="entry name" value="WAP_dom"/>
</dbReference>
<dbReference type="InterPro" id="IPR036364">
    <property type="entry name" value="SEA_dom_sf"/>
</dbReference>
<dbReference type="PROSITE" id="PS50853">
    <property type="entry name" value="FN3"/>
    <property type="match status" value="1"/>
</dbReference>
<dbReference type="SMART" id="SM00181">
    <property type="entry name" value="EGF"/>
    <property type="match status" value="2"/>
</dbReference>
<dbReference type="GO" id="GO:0030414">
    <property type="term" value="F:peptidase inhibitor activity"/>
    <property type="evidence" value="ECO:0007669"/>
    <property type="project" value="InterPro"/>
</dbReference>
<dbReference type="SMART" id="SM00179">
    <property type="entry name" value="EGF_CA"/>
    <property type="match status" value="2"/>
</dbReference>
<dbReference type="Pfam" id="PF00095">
    <property type="entry name" value="WAP"/>
    <property type="match status" value="1"/>
</dbReference>
<dbReference type="PANTHER" id="PTHR14002">
    <property type="entry name" value="ENDOGLIN/TGF-BETA RECEPTOR TYPE III"/>
    <property type="match status" value="1"/>
</dbReference>
<dbReference type="InterPro" id="IPR055356">
    <property type="entry name" value="ZP-N"/>
</dbReference>
<evidence type="ECO:0000313" key="13">
    <source>
        <dbReference type="Ensembl" id="ENSONIP00000014275.2"/>
    </source>
</evidence>
<dbReference type="SMART" id="SM00241">
    <property type="entry name" value="ZP"/>
    <property type="match status" value="1"/>
</dbReference>
<dbReference type="InterPro" id="IPR000152">
    <property type="entry name" value="EGF-type_Asp/Asn_hydroxyl_site"/>
</dbReference>
<feature type="domain" description="ZP" evidence="10">
    <location>
        <begin position="751"/>
        <end position="1003"/>
    </location>
</feature>
<evidence type="ECO:0000259" key="10">
    <source>
        <dbReference type="PROSITE" id="PS51034"/>
    </source>
</evidence>
<dbReference type="InterPro" id="IPR036645">
    <property type="entry name" value="Elafin-like_sf"/>
</dbReference>
<dbReference type="Gene3D" id="2.60.40.4100">
    <property type="entry name" value="Zona pellucida, ZP-C domain"/>
    <property type="match status" value="1"/>
</dbReference>
<dbReference type="InterPro" id="IPR055355">
    <property type="entry name" value="ZP-C"/>
</dbReference>